<evidence type="ECO:0000313" key="2">
    <source>
        <dbReference type="Proteomes" id="UP000247194"/>
    </source>
</evidence>
<name>A0A2S1GMR1_9CAUD</name>
<keyword evidence="2" id="KW-1185">Reference proteome</keyword>
<evidence type="ECO:0000313" key="1">
    <source>
        <dbReference type="EMBL" id="AWD90666.1"/>
    </source>
</evidence>
<organism evidence="1 2">
    <name type="scientific">Pseudomonas phage Nerthus</name>
    <dbReference type="NCBI Taxonomy" id="2163984"/>
    <lineage>
        <taxon>Viruses</taxon>
        <taxon>Duplodnaviria</taxon>
        <taxon>Heunggongvirae</taxon>
        <taxon>Uroviricota</taxon>
        <taxon>Caudoviricetes</taxon>
        <taxon>Autographivirales</taxon>
        <taxon>Autosignataviridae</taxon>
        <taxon>Colwellvirinae</taxon>
        <taxon>Nerthusvirus</taxon>
        <taxon>Nerthusvirus nerthus</taxon>
        <taxon>Uliginvirus nerthus</taxon>
    </lineage>
</organism>
<sequence length="718" mass="79383">MAEREAVTLGTQGPQRNASFFQQAAQTNRAQAAGYQSNGLAEVMGGLSQFASTLSEQAMQVVDRQVEDDKIKQSTIAAQDIWKAEDERQGISKDATVAGRMAYNSIVSKHDVQEANNRLVQQLQENPEMSQEDFMKAQQAEYQPLMDKYGVDKWTMRDTSMNIQESQQALVNVSENIRGQYRTQKREEALNISINDLLDNPNATGSDIVDKEIPARAAMMGVSEFSMKKMLMQAAVTKAGQGDVRLLDQLDKTDWSKGSQLLKSGRDQYDQWRARELAPMIGDEMGKLELAAVNGEASWGATLKKIEGINKAFPGSYSAHAIAGLRLRMDSAAKARQKQNVGYGDSMVAMYNQESIPLGLSGSYSSAEKGKISKAVEAGIAQASREMQARGADPQQASDWALKQSMAWSRANRVKLPGVASQLEAAIAYNPDDYKGGEMPPYVKAQLNTLKSLDAQTMNVYFGQEDQTFAKNFQTFSRNMPDDQAFRRAMNIRNNPYMVNPTMKQAQQAATTERVENELSHNGLLTWLGIKPKSVPDWQRNQLANQWGRESESALYAGGLDPEKNAETVVKQAQTQMSQTYNGTLTNIPTGTIRHALSADDKPVSQQQADDALEAYTLTIMPEMRKDYGQDISSEDISFDFNKDGSVFRIIDRNGEQIGGSHLTSEAARIGKEANLKELRKQVDAGKAKARQTSEESTEALYRQLNGGIFNTGGPHYD</sequence>
<dbReference type="KEGG" id="vg:54991084"/>
<proteinExistence type="predicted"/>
<protein>
    <submittedName>
        <fullName evidence="1">Uncharacterized protein</fullName>
    </submittedName>
</protein>
<reference evidence="1 2" key="1">
    <citation type="submission" date="2018-03" db="EMBL/GenBank/DDBJ databases">
        <title>Phage therapy in agriculture - a green tech approach to combat plant pathogenic bacteria.</title>
        <authorList>
            <person name="Carstens A.B."/>
            <person name="Djurhuus A.M."/>
            <person name="Hansen L.H."/>
        </authorList>
    </citation>
    <scope>NUCLEOTIDE SEQUENCE [LARGE SCALE GENOMIC DNA]</scope>
</reference>
<dbReference type="GeneID" id="54991084"/>
<accession>A0A2S1GMR1</accession>
<dbReference type="RefSeq" id="YP_009800584.1">
    <property type="nucleotide sequence ID" value="NC_047955.1"/>
</dbReference>
<dbReference type="Proteomes" id="UP000247194">
    <property type="component" value="Segment"/>
</dbReference>
<dbReference type="EMBL" id="MH113813">
    <property type="protein sequence ID" value="AWD90666.1"/>
    <property type="molecule type" value="Genomic_DNA"/>
</dbReference>